<evidence type="ECO:0008006" key="5">
    <source>
        <dbReference type="Google" id="ProtNLM"/>
    </source>
</evidence>
<accession>A0A1Y2CRS8</accession>
<dbReference type="Proteomes" id="UP000193642">
    <property type="component" value="Unassembled WGS sequence"/>
</dbReference>
<gene>
    <name evidence="3" type="ORF">BCR33DRAFT_713363</name>
</gene>
<sequence length="527" mass="58616">MERSPSSASKISGILNQEINHRLRPRFWILILGFLAVTTITVGVLGWQLTFTTSQKNTAVLVDETEDIIADSIMHTILSDADVLQTLTATQASMLEKTNRTMRAMLVLLNRVRQFTTSMYYNTYPGGLQFGYNYPSPSSNQLQLWTQAPNNTQYTWNCNPQGSPVGEPISVLYRPGNNTLENPGTNETLRLGINGIDGINIDYANSTFQTFSPIYAYNGQVYITSYRVAINRETQEKVVFANDWTVSYIFERIQDVTSVIPYPMFVGIIEVSSGNLMVASNNVSLLADDGQSLTPIYLINDPFIHDFLTYVNETFAPTFSPVQNLPSQLSIVPAAIDSTPTEAIYITRKISGVNWRLELNYFTLGIQQYILFTYLNIDAQAQVQAVSQQTGIYIFVIIGVSLLLGTLFALAVSRQLNIVSQQINLLKQLKFSEVLGVESGVKRRSFIKELAELQQGFHEMCKVFATMIKANSMLQKGPHVSGHTGNYSLPRRPISSSAIDLPGRQMTAVESRPATTTEGTIGISKET</sequence>
<feature type="transmembrane region" description="Helical" evidence="2">
    <location>
        <begin position="392"/>
        <end position="412"/>
    </location>
</feature>
<name>A0A1Y2CRS8_9FUNG</name>
<evidence type="ECO:0000256" key="2">
    <source>
        <dbReference type="SAM" id="Phobius"/>
    </source>
</evidence>
<feature type="transmembrane region" description="Helical" evidence="2">
    <location>
        <begin position="27"/>
        <end position="47"/>
    </location>
</feature>
<keyword evidence="2" id="KW-1133">Transmembrane helix</keyword>
<dbReference type="OrthoDB" id="10522204at2759"/>
<organism evidence="3 4">
    <name type="scientific">Rhizoclosmatium globosum</name>
    <dbReference type="NCBI Taxonomy" id="329046"/>
    <lineage>
        <taxon>Eukaryota</taxon>
        <taxon>Fungi</taxon>
        <taxon>Fungi incertae sedis</taxon>
        <taxon>Chytridiomycota</taxon>
        <taxon>Chytridiomycota incertae sedis</taxon>
        <taxon>Chytridiomycetes</taxon>
        <taxon>Chytridiales</taxon>
        <taxon>Chytriomycetaceae</taxon>
        <taxon>Rhizoclosmatium</taxon>
    </lineage>
</organism>
<evidence type="ECO:0000256" key="1">
    <source>
        <dbReference type="SAM" id="MobiDB-lite"/>
    </source>
</evidence>
<dbReference type="AlphaFoldDB" id="A0A1Y2CRS8"/>
<keyword evidence="4" id="KW-1185">Reference proteome</keyword>
<protein>
    <recommendedName>
        <fullName evidence="5">Cache domain-containing protein</fullName>
    </recommendedName>
</protein>
<keyword evidence="2" id="KW-0812">Transmembrane</keyword>
<proteinExistence type="predicted"/>
<evidence type="ECO:0000313" key="3">
    <source>
        <dbReference type="EMBL" id="ORY49749.1"/>
    </source>
</evidence>
<comment type="caution">
    <text evidence="3">The sequence shown here is derived from an EMBL/GenBank/DDBJ whole genome shotgun (WGS) entry which is preliminary data.</text>
</comment>
<dbReference type="EMBL" id="MCGO01000008">
    <property type="protein sequence ID" value="ORY49749.1"/>
    <property type="molecule type" value="Genomic_DNA"/>
</dbReference>
<evidence type="ECO:0000313" key="4">
    <source>
        <dbReference type="Proteomes" id="UP000193642"/>
    </source>
</evidence>
<feature type="region of interest" description="Disordered" evidence="1">
    <location>
        <begin position="505"/>
        <end position="527"/>
    </location>
</feature>
<keyword evidence="2" id="KW-0472">Membrane</keyword>
<reference evidence="3 4" key="1">
    <citation type="submission" date="2016-07" db="EMBL/GenBank/DDBJ databases">
        <title>Pervasive Adenine N6-methylation of Active Genes in Fungi.</title>
        <authorList>
            <consortium name="DOE Joint Genome Institute"/>
            <person name="Mondo S.J."/>
            <person name="Dannebaum R.O."/>
            <person name="Kuo R.C."/>
            <person name="Labutti K."/>
            <person name="Haridas S."/>
            <person name="Kuo A."/>
            <person name="Salamov A."/>
            <person name="Ahrendt S.R."/>
            <person name="Lipzen A."/>
            <person name="Sullivan W."/>
            <person name="Andreopoulos W.B."/>
            <person name="Clum A."/>
            <person name="Lindquist E."/>
            <person name="Daum C."/>
            <person name="Ramamoorthy G.K."/>
            <person name="Gryganskyi A."/>
            <person name="Culley D."/>
            <person name="Magnuson J.K."/>
            <person name="James T.Y."/>
            <person name="O'Malley M.A."/>
            <person name="Stajich J.E."/>
            <person name="Spatafora J.W."/>
            <person name="Visel A."/>
            <person name="Grigoriev I.V."/>
        </authorList>
    </citation>
    <scope>NUCLEOTIDE SEQUENCE [LARGE SCALE GENOMIC DNA]</scope>
    <source>
        <strain evidence="3 4">JEL800</strain>
    </source>
</reference>